<evidence type="ECO:0000313" key="4">
    <source>
        <dbReference type="Proteomes" id="UP000095342"/>
    </source>
</evidence>
<dbReference type="Proteomes" id="UP000095342">
    <property type="component" value="Chromosome"/>
</dbReference>
<sequence length="226" mass="24992">MFRQLFDTDTSTYTYLLADALTHEGIIIDPVKELHERDLSAIRELGIELRYTVDTHVHADHVTGSGSLREATGAKVITGAATDLICSDRLIADGETLTFGNEVLTAIATPGHTDGCTSYRWRDRLFTGDTLLINACGRTDFQQGDSGRLYDSIQRLFAFADETLIFPGHDYAGRRVSSIGQEKTLNPRLADKDRQAFMDIMNSLDLPYPRHIDRALPANLTCGLAA</sequence>
<dbReference type="GO" id="GO:0046872">
    <property type="term" value="F:metal ion binding"/>
    <property type="evidence" value="ECO:0007669"/>
    <property type="project" value="UniProtKB-KW"/>
</dbReference>
<keyword evidence="1" id="KW-0479">Metal-binding</keyword>
<dbReference type="PANTHER" id="PTHR43084">
    <property type="entry name" value="PERSULFIDE DIOXYGENASE ETHE1"/>
    <property type="match status" value="1"/>
</dbReference>
<evidence type="ECO:0000259" key="2">
    <source>
        <dbReference type="SMART" id="SM00849"/>
    </source>
</evidence>
<dbReference type="Pfam" id="PF00753">
    <property type="entry name" value="Lactamase_B"/>
    <property type="match status" value="1"/>
</dbReference>
<dbReference type="InterPro" id="IPR051682">
    <property type="entry name" value="Mito_Persulfide_Diox"/>
</dbReference>
<keyword evidence="4" id="KW-1185">Reference proteome</keyword>
<protein>
    <submittedName>
        <fullName evidence="3">Zn-dependent hydrolase</fullName>
    </submittedName>
</protein>
<dbReference type="SMART" id="SM00849">
    <property type="entry name" value="Lactamase_B"/>
    <property type="match status" value="1"/>
</dbReference>
<dbReference type="InterPro" id="IPR001279">
    <property type="entry name" value="Metallo-B-lactamas"/>
</dbReference>
<dbReference type="Gene3D" id="3.60.15.10">
    <property type="entry name" value="Ribonuclease Z/Hydroxyacylglutathione hydrolase-like"/>
    <property type="match status" value="1"/>
</dbReference>
<dbReference type="EMBL" id="CP017448">
    <property type="protein sequence ID" value="AOV18603.1"/>
    <property type="molecule type" value="Genomic_DNA"/>
</dbReference>
<proteinExistence type="predicted"/>
<dbReference type="CDD" id="cd07724">
    <property type="entry name" value="POD-like_MBL-fold"/>
    <property type="match status" value="1"/>
</dbReference>
<dbReference type="InterPro" id="IPR044528">
    <property type="entry name" value="POD-like_MBL-fold"/>
</dbReference>
<dbReference type="GO" id="GO:0006749">
    <property type="term" value="P:glutathione metabolic process"/>
    <property type="evidence" value="ECO:0007669"/>
    <property type="project" value="InterPro"/>
</dbReference>
<organism evidence="3 4">
    <name type="scientific">Acidihalobacter aeolianus</name>
    <dbReference type="NCBI Taxonomy" id="2792603"/>
    <lineage>
        <taxon>Bacteria</taxon>
        <taxon>Pseudomonadati</taxon>
        <taxon>Pseudomonadota</taxon>
        <taxon>Gammaproteobacteria</taxon>
        <taxon>Chromatiales</taxon>
        <taxon>Ectothiorhodospiraceae</taxon>
        <taxon>Acidihalobacter</taxon>
    </lineage>
</organism>
<evidence type="ECO:0000256" key="1">
    <source>
        <dbReference type="ARBA" id="ARBA00022723"/>
    </source>
</evidence>
<feature type="domain" description="Metallo-beta-lactamase" evidence="2">
    <location>
        <begin position="11"/>
        <end position="169"/>
    </location>
</feature>
<accession>A0A1D8KCA3</accession>
<keyword evidence="3" id="KW-0378">Hydrolase</keyword>
<evidence type="ECO:0000313" key="3">
    <source>
        <dbReference type="EMBL" id="AOV18603.1"/>
    </source>
</evidence>
<name>A0A1D8KCA3_9GAMM</name>
<dbReference type="GO" id="GO:0070813">
    <property type="term" value="P:hydrogen sulfide metabolic process"/>
    <property type="evidence" value="ECO:0007669"/>
    <property type="project" value="TreeGrafter"/>
</dbReference>
<reference evidence="3 4" key="1">
    <citation type="submission" date="2016-09" db="EMBL/GenBank/DDBJ databases">
        <title>Acidihalobacter prosperus V6 (DSM14174).</title>
        <authorList>
            <person name="Khaleque H.N."/>
            <person name="Ramsay J.P."/>
            <person name="Murphy R.J.T."/>
            <person name="Kaksonen A.H."/>
            <person name="Boxall N.J."/>
            <person name="Watkin E.L.J."/>
        </authorList>
    </citation>
    <scope>NUCLEOTIDE SEQUENCE [LARGE SCALE GENOMIC DNA]</scope>
    <source>
        <strain evidence="3 4">V6</strain>
    </source>
</reference>
<dbReference type="GO" id="GO:0016787">
    <property type="term" value="F:hydrolase activity"/>
    <property type="evidence" value="ECO:0007669"/>
    <property type="project" value="UniProtKB-KW"/>
</dbReference>
<dbReference type="GO" id="GO:0050313">
    <property type="term" value="F:sulfur dioxygenase activity"/>
    <property type="evidence" value="ECO:0007669"/>
    <property type="project" value="InterPro"/>
</dbReference>
<gene>
    <name evidence="3" type="ORF">BJI67_11950</name>
</gene>
<dbReference type="KEGG" id="aaeo:BJI67_11950"/>
<dbReference type="PANTHER" id="PTHR43084:SF1">
    <property type="entry name" value="PERSULFIDE DIOXYGENASE ETHE1, MITOCHONDRIAL"/>
    <property type="match status" value="1"/>
</dbReference>
<dbReference type="SUPFAM" id="SSF56281">
    <property type="entry name" value="Metallo-hydrolase/oxidoreductase"/>
    <property type="match status" value="1"/>
</dbReference>
<dbReference type="InterPro" id="IPR036866">
    <property type="entry name" value="RibonucZ/Hydroxyglut_hydro"/>
</dbReference>
<dbReference type="AlphaFoldDB" id="A0A1D8KCA3"/>